<keyword evidence="3 5" id="KW-1005">Bacterial flagellum biogenesis</keyword>
<proteinExistence type="inferred from homology"/>
<keyword evidence="8" id="KW-0966">Cell projection</keyword>
<organism evidence="8 9">
    <name type="scientific">Roseovarius mucosus</name>
    <dbReference type="NCBI Taxonomy" id="215743"/>
    <lineage>
        <taxon>Bacteria</taxon>
        <taxon>Pseudomonadati</taxon>
        <taxon>Pseudomonadota</taxon>
        <taxon>Alphaproteobacteria</taxon>
        <taxon>Rhodobacterales</taxon>
        <taxon>Roseobacteraceae</taxon>
        <taxon>Roseovarius</taxon>
    </lineage>
</organism>
<evidence type="ECO:0000313" key="9">
    <source>
        <dbReference type="Proteomes" id="UP000192273"/>
    </source>
</evidence>
<evidence type="ECO:0000256" key="4">
    <source>
        <dbReference type="ARBA" id="ARBA00024746"/>
    </source>
</evidence>
<dbReference type="Pfam" id="PF13860">
    <property type="entry name" value="FlgD_ig"/>
    <property type="match status" value="1"/>
</dbReference>
<sequence length="230" mass="24200">MDVTTIPPGTGLDRSQAAPPSTNAAAPARPATGFSSDFETFLRLLTTQLRNQDPLNPIESSDFAVQLATFSTVEQQVLTNDLLTDLGARLGAQGLSQVSGWIGMEALATGPVAFSGQPISLIATVESQADAAEIVASDARGIIVNRQTIPARSGPVVWSGLDSAGFPLAEGEYTLSVHSFANEETLARHSASFYRQIAEAQFEAGETVLILRNGERIAPAQVLGLRPAPQ</sequence>
<dbReference type="OrthoDB" id="9785233at2"/>
<protein>
    <recommendedName>
        <fullName evidence="2 5">Basal-body rod modification protein FlgD</fullName>
    </recommendedName>
</protein>
<dbReference type="NCBIfam" id="NF009453">
    <property type="entry name" value="PRK12813.1"/>
    <property type="match status" value="1"/>
</dbReference>
<comment type="function">
    <text evidence="4 5">Required for flagellar hook formation. May act as a scaffolding protein.</text>
</comment>
<comment type="similarity">
    <text evidence="1 5">Belongs to the FlgD family.</text>
</comment>
<evidence type="ECO:0000256" key="6">
    <source>
        <dbReference type="SAM" id="MobiDB-lite"/>
    </source>
</evidence>
<name>A0A1V0RMY5_9RHOB</name>
<keyword evidence="8" id="KW-0969">Cilium</keyword>
<dbReference type="KEGG" id="rmm:ROSMUCSMR3_01673"/>
<keyword evidence="8" id="KW-0282">Flagellum</keyword>
<dbReference type="RefSeq" id="WP_081507024.1">
    <property type="nucleotide sequence ID" value="NZ_CP020474.1"/>
</dbReference>
<gene>
    <name evidence="8" type="ORF">ROSMUCSMR3_01673</name>
</gene>
<evidence type="ECO:0000256" key="3">
    <source>
        <dbReference type="ARBA" id="ARBA00022795"/>
    </source>
</evidence>
<feature type="compositionally biased region" description="Low complexity" evidence="6">
    <location>
        <begin position="17"/>
        <end position="31"/>
    </location>
</feature>
<dbReference type="InterPro" id="IPR025965">
    <property type="entry name" value="FlgD/Vpr_Ig-like"/>
</dbReference>
<evidence type="ECO:0000313" key="8">
    <source>
        <dbReference type="EMBL" id="ARE83150.1"/>
    </source>
</evidence>
<reference evidence="8 9" key="1">
    <citation type="submission" date="2017-03" db="EMBL/GenBank/DDBJ databases">
        <title>Genome Sequence of Roseovarius mucosus strain SMR3 Isolated from a culture of the Diatom Skeletonema marinoi.</title>
        <authorList>
            <person name="Topel M."/>
            <person name="Pinder M."/>
            <person name="Johansson O.N."/>
            <person name="Kourtchenko O."/>
            <person name="Godhe A."/>
            <person name="Clarke A.K."/>
        </authorList>
    </citation>
    <scope>NUCLEOTIDE SEQUENCE [LARGE SCALE GENOMIC DNA]</scope>
    <source>
        <strain evidence="8 9">SMR3</strain>
    </source>
</reference>
<feature type="domain" description="FlgD/Vpr Ig-like" evidence="7">
    <location>
        <begin position="115"/>
        <end position="179"/>
    </location>
</feature>
<evidence type="ECO:0000256" key="1">
    <source>
        <dbReference type="ARBA" id="ARBA00010577"/>
    </source>
</evidence>
<dbReference type="EMBL" id="CP020474">
    <property type="protein sequence ID" value="ARE83150.1"/>
    <property type="molecule type" value="Genomic_DNA"/>
</dbReference>
<dbReference type="GO" id="GO:0044781">
    <property type="term" value="P:bacterial-type flagellum organization"/>
    <property type="evidence" value="ECO:0007669"/>
    <property type="project" value="UniProtKB-UniRule"/>
</dbReference>
<dbReference type="AlphaFoldDB" id="A0A1V0RMY5"/>
<accession>A0A1V0RMY5</accession>
<evidence type="ECO:0000256" key="2">
    <source>
        <dbReference type="ARBA" id="ARBA00016013"/>
    </source>
</evidence>
<keyword evidence="9" id="KW-1185">Reference proteome</keyword>
<feature type="region of interest" description="Disordered" evidence="6">
    <location>
        <begin position="1"/>
        <end position="32"/>
    </location>
</feature>
<dbReference type="InterPro" id="IPR005648">
    <property type="entry name" value="FlgD"/>
</dbReference>
<evidence type="ECO:0000259" key="7">
    <source>
        <dbReference type="Pfam" id="PF13860"/>
    </source>
</evidence>
<dbReference type="Pfam" id="PF03963">
    <property type="entry name" value="FlgD"/>
    <property type="match status" value="1"/>
</dbReference>
<dbReference type="Gene3D" id="2.60.40.4070">
    <property type="match status" value="1"/>
</dbReference>
<dbReference type="Gene3D" id="2.30.30.910">
    <property type="match status" value="1"/>
</dbReference>
<dbReference type="Proteomes" id="UP000192273">
    <property type="component" value="Chromosome"/>
</dbReference>
<evidence type="ECO:0000256" key="5">
    <source>
        <dbReference type="RuleBase" id="RU362076"/>
    </source>
</evidence>